<evidence type="ECO:0000256" key="7">
    <source>
        <dbReference type="ARBA" id="ARBA00037982"/>
    </source>
</evidence>
<dbReference type="FunFam" id="1.10.510.10:FF:000699">
    <property type="entry name" value="Probable serine/threonine-protein kinase iksA"/>
    <property type="match status" value="1"/>
</dbReference>
<dbReference type="InterPro" id="IPR008271">
    <property type="entry name" value="Ser/Thr_kinase_AS"/>
</dbReference>
<evidence type="ECO:0000256" key="5">
    <source>
        <dbReference type="ARBA" id="ARBA00022777"/>
    </source>
</evidence>
<dbReference type="FunFam" id="3.30.200.20:FF:000306">
    <property type="entry name" value="IKS protein kinase"/>
    <property type="match status" value="1"/>
</dbReference>
<evidence type="ECO:0000313" key="12">
    <source>
        <dbReference type="EMBL" id="RKU48552.1"/>
    </source>
</evidence>
<evidence type="ECO:0000256" key="9">
    <source>
        <dbReference type="ARBA" id="ARBA00048679"/>
    </source>
</evidence>
<dbReference type="InterPro" id="IPR000719">
    <property type="entry name" value="Prot_kinase_dom"/>
</dbReference>
<dbReference type="Gene3D" id="1.10.510.10">
    <property type="entry name" value="Transferase(Phosphotransferase) domain 1"/>
    <property type="match status" value="1"/>
</dbReference>
<sequence length="788" mass="87911">MSLIPYHPLDGREIVLRHHNAIVVRDPASQRLEIRGLSECPTCHQPFRPTSPEQHFEPSPKHETYVDPDYFRMLRVGNQHRLNNADRPPSSPIRRLVEPVRLVADEVSRDAEFMSSTPSVQEGVGSRIRRESFTPNYFNTFFVEEAELGRGGKGVVLLVRHEIDGCHLGHFACKRVPVGDDHAWLEKVLVEVELLAKLHHPNLVSYRHVWLEDVQLTRFGPSVACAFILQQYCNGGDLLHYIIGDKMKETTKEQLKAQMRRRSKGGGSGQRPEGLFPTQRRLGFEEIYSLFKDITSGLTYLHAANYIHRDLKPENCLLHREGTHLTCLISDFGEVQPENVVRKSTGSTGTISYCAPEVLKKDATGRYGNFTTKSDIFSLGMILYFMCFGRLPYQSANSAHEELEDIDLLRAEITRWKGFQTEKRERPDLPSKLYQLLQRLLAVNPQDRPSANEVLSAMKTDATLDGVPRVARSASPTFGLPNGGRRIQNLDSPSHSPVQHRTPSPTRPPDRHPERAFFSPRPGPSPMRHAKVASSSDEDLATTGISNGFQQHTIVPPSSSAPRHRHTNSMVLSRAHSHDEFAPSLVISPSPEPSLSTSRDRSPDSAFGSPAITSPPLLMPPPTSRLAELRHQARILLHATTQNREQVTFIVKLVLFVVKMASLVQICWPYSVGRAVAGGLVVIAGIDLGVPPTFNAPLVPQSEVGAGDDRSQMNHRKDGDRPRISPRNSGGGQVVFQTPAWQPGGAWRWDWKASLALAVMHFAVLVVMAKYGTLCAVPGTKEWERWSS</sequence>
<evidence type="ECO:0000259" key="11">
    <source>
        <dbReference type="PROSITE" id="PS50011"/>
    </source>
</evidence>
<keyword evidence="4" id="KW-0547">Nucleotide-binding</keyword>
<evidence type="ECO:0000256" key="10">
    <source>
        <dbReference type="SAM" id="MobiDB-lite"/>
    </source>
</evidence>
<evidence type="ECO:0000256" key="3">
    <source>
        <dbReference type="ARBA" id="ARBA00022679"/>
    </source>
</evidence>
<dbReference type="PROSITE" id="PS50011">
    <property type="entry name" value="PROTEIN_KINASE_DOM"/>
    <property type="match status" value="1"/>
</dbReference>
<proteinExistence type="inferred from homology"/>
<feature type="region of interest" description="Disordered" evidence="10">
    <location>
        <begin position="466"/>
        <end position="567"/>
    </location>
</feature>
<keyword evidence="3" id="KW-0808">Transferase</keyword>
<dbReference type="PROSITE" id="PS00108">
    <property type="entry name" value="PROTEIN_KINASE_ST"/>
    <property type="match status" value="1"/>
</dbReference>
<dbReference type="GO" id="GO:0004674">
    <property type="term" value="F:protein serine/threonine kinase activity"/>
    <property type="evidence" value="ECO:0007669"/>
    <property type="project" value="UniProtKB-KW"/>
</dbReference>
<dbReference type="InterPro" id="IPR011009">
    <property type="entry name" value="Kinase-like_dom_sf"/>
</dbReference>
<evidence type="ECO:0000256" key="4">
    <source>
        <dbReference type="ARBA" id="ARBA00022741"/>
    </source>
</evidence>
<feature type="compositionally biased region" description="Polar residues" evidence="10">
    <location>
        <begin position="489"/>
        <end position="504"/>
    </location>
</feature>
<reference evidence="12 13" key="1">
    <citation type="submission" date="2018-08" db="EMBL/GenBank/DDBJ databases">
        <title>Draft genome of the lignicolous fungus Coniochaeta pulveracea.</title>
        <authorList>
            <person name="Borstlap C.J."/>
            <person name="De Witt R.N."/>
            <person name="Botha A."/>
            <person name="Volschenk H."/>
        </authorList>
    </citation>
    <scope>NUCLEOTIDE SEQUENCE [LARGE SCALE GENOMIC DNA]</scope>
    <source>
        <strain evidence="12 13">CAB683</strain>
    </source>
</reference>
<dbReference type="EC" id="2.7.11.1" evidence="1"/>
<gene>
    <name evidence="12" type="primary">IKS1</name>
    <name evidence="12" type="ORF">DL546_007843</name>
</gene>
<evidence type="ECO:0000256" key="6">
    <source>
        <dbReference type="ARBA" id="ARBA00022840"/>
    </source>
</evidence>
<evidence type="ECO:0000313" key="13">
    <source>
        <dbReference type="Proteomes" id="UP000275385"/>
    </source>
</evidence>
<keyword evidence="5 12" id="KW-0418">Kinase</keyword>
<feature type="region of interest" description="Disordered" evidence="10">
    <location>
        <begin position="699"/>
        <end position="731"/>
    </location>
</feature>
<evidence type="ECO:0000256" key="1">
    <source>
        <dbReference type="ARBA" id="ARBA00012513"/>
    </source>
</evidence>
<comment type="caution">
    <text evidence="12">The sequence shown here is derived from an EMBL/GenBank/DDBJ whole genome shotgun (WGS) entry which is preliminary data.</text>
</comment>
<evidence type="ECO:0000256" key="8">
    <source>
        <dbReference type="ARBA" id="ARBA00047899"/>
    </source>
</evidence>
<name>A0A420YL24_9PEZI</name>
<dbReference type="GO" id="GO:0005634">
    <property type="term" value="C:nucleus"/>
    <property type="evidence" value="ECO:0007669"/>
    <property type="project" value="TreeGrafter"/>
</dbReference>
<accession>A0A420YL24</accession>
<dbReference type="GO" id="GO:0005524">
    <property type="term" value="F:ATP binding"/>
    <property type="evidence" value="ECO:0007669"/>
    <property type="project" value="UniProtKB-KW"/>
</dbReference>
<dbReference type="OrthoDB" id="1405469at2759"/>
<feature type="compositionally biased region" description="Polar residues" evidence="10">
    <location>
        <begin position="543"/>
        <end position="561"/>
    </location>
</feature>
<dbReference type="Proteomes" id="UP000275385">
    <property type="component" value="Unassembled WGS sequence"/>
</dbReference>
<keyword evidence="6" id="KW-0067">ATP-binding</keyword>
<dbReference type="Pfam" id="PF00069">
    <property type="entry name" value="Pkinase"/>
    <property type="match status" value="1"/>
</dbReference>
<feature type="region of interest" description="Disordered" evidence="10">
    <location>
        <begin position="257"/>
        <end position="276"/>
    </location>
</feature>
<dbReference type="SUPFAM" id="SSF56112">
    <property type="entry name" value="Protein kinase-like (PK-like)"/>
    <property type="match status" value="1"/>
</dbReference>
<comment type="catalytic activity">
    <reaction evidence="8">
        <text>L-threonyl-[protein] + ATP = O-phospho-L-threonyl-[protein] + ADP + H(+)</text>
        <dbReference type="Rhea" id="RHEA:46608"/>
        <dbReference type="Rhea" id="RHEA-COMP:11060"/>
        <dbReference type="Rhea" id="RHEA-COMP:11605"/>
        <dbReference type="ChEBI" id="CHEBI:15378"/>
        <dbReference type="ChEBI" id="CHEBI:30013"/>
        <dbReference type="ChEBI" id="CHEBI:30616"/>
        <dbReference type="ChEBI" id="CHEBI:61977"/>
        <dbReference type="ChEBI" id="CHEBI:456216"/>
        <dbReference type="EC" id="2.7.11.1"/>
    </reaction>
</comment>
<feature type="compositionally biased region" description="Basic and acidic residues" evidence="10">
    <location>
        <begin position="707"/>
        <end position="723"/>
    </location>
</feature>
<protein>
    <recommendedName>
        <fullName evidence="1">non-specific serine/threonine protein kinase</fullName>
        <ecNumber evidence="1">2.7.11.1</ecNumber>
    </recommendedName>
</protein>
<evidence type="ECO:0000256" key="2">
    <source>
        <dbReference type="ARBA" id="ARBA00022527"/>
    </source>
</evidence>
<dbReference type="GO" id="GO:0005737">
    <property type="term" value="C:cytoplasm"/>
    <property type="evidence" value="ECO:0007669"/>
    <property type="project" value="TreeGrafter"/>
</dbReference>
<dbReference type="SMART" id="SM00220">
    <property type="entry name" value="S_TKc"/>
    <property type="match status" value="1"/>
</dbReference>
<keyword evidence="2" id="KW-0723">Serine/threonine-protein kinase</keyword>
<dbReference type="AlphaFoldDB" id="A0A420YL24"/>
<dbReference type="STRING" id="177199.A0A420YL24"/>
<dbReference type="Gene3D" id="3.30.200.20">
    <property type="entry name" value="Phosphorylase Kinase, domain 1"/>
    <property type="match status" value="1"/>
</dbReference>
<feature type="domain" description="Protein kinase" evidence="11">
    <location>
        <begin position="142"/>
        <end position="464"/>
    </location>
</feature>
<organism evidence="12 13">
    <name type="scientific">Coniochaeta pulveracea</name>
    <dbReference type="NCBI Taxonomy" id="177199"/>
    <lineage>
        <taxon>Eukaryota</taxon>
        <taxon>Fungi</taxon>
        <taxon>Dikarya</taxon>
        <taxon>Ascomycota</taxon>
        <taxon>Pezizomycotina</taxon>
        <taxon>Sordariomycetes</taxon>
        <taxon>Sordariomycetidae</taxon>
        <taxon>Coniochaetales</taxon>
        <taxon>Coniochaetaceae</taxon>
        <taxon>Coniochaeta</taxon>
    </lineage>
</organism>
<dbReference type="EMBL" id="QVQW01000004">
    <property type="protein sequence ID" value="RKU48552.1"/>
    <property type="molecule type" value="Genomic_DNA"/>
</dbReference>
<comment type="catalytic activity">
    <reaction evidence="9">
        <text>L-seryl-[protein] + ATP = O-phospho-L-seryl-[protein] + ADP + H(+)</text>
        <dbReference type="Rhea" id="RHEA:17989"/>
        <dbReference type="Rhea" id="RHEA-COMP:9863"/>
        <dbReference type="Rhea" id="RHEA-COMP:11604"/>
        <dbReference type="ChEBI" id="CHEBI:15378"/>
        <dbReference type="ChEBI" id="CHEBI:29999"/>
        <dbReference type="ChEBI" id="CHEBI:30616"/>
        <dbReference type="ChEBI" id="CHEBI:83421"/>
        <dbReference type="ChEBI" id="CHEBI:456216"/>
        <dbReference type="EC" id="2.7.11.1"/>
    </reaction>
</comment>
<comment type="similarity">
    <text evidence="7">Belongs to the protein kinase superfamily. Ser/Thr protein kinase family. GCN2 subfamily.</text>
</comment>
<dbReference type="InterPro" id="IPR050339">
    <property type="entry name" value="CC_SR_Kinase"/>
</dbReference>
<feature type="region of interest" description="Disordered" evidence="10">
    <location>
        <begin position="583"/>
        <end position="619"/>
    </location>
</feature>
<keyword evidence="13" id="KW-1185">Reference proteome</keyword>
<dbReference type="PANTHER" id="PTHR11042:SF138">
    <property type="entry name" value="SERINE_THREONINE-PROTEIN KINASE IKS1-RELATED"/>
    <property type="match status" value="1"/>
</dbReference>
<dbReference type="PANTHER" id="PTHR11042">
    <property type="entry name" value="EUKARYOTIC TRANSLATION INITIATION FACTOR 2-ALPHA KINASE EIF2-ALPHA KINASE -RELATED"/>
    <property type="match status" value="1"/>
</dbReference>